<reference evidence="1" key="1">
    <citation type="submission" date="2020-03" db="EMBL/GenBank/DDBJ databases">
        <title>The deep terrestrial virosphere.</title>
        <authorList>
            <person name="Holmfeldt K."/>
            <person name="Nilsson E."/>
            <person name="Simone D."/>
            <person name="Lopez-Fernandez M."/>
            <person name="Wu X."/>
            <person name="de Brujin I."/>
            <person name="Lundin D."/>
            <person name="Andersson A."/>
            <person name="Bertilsson S."/>
            <person name="Dopson M."/>
        </authorList>
    </citation>
    <scope>NUCLEOTIDE SEQUENCE</scope>
    <source>
        <strain evidence="1">MM415A05286</strain>
    </source>
</reference>
<protein>
    <submittedName>
        <fullName evidence="1">Uncharacterized protein</fullName>
    </submittedName>
</protein>
<proteinExistence type="predicted"/>
<evidence type="ECO:0000313" key="1">
    <source>
        <dbReference type="EMBL" id="QJA68967.1"/>
    </source>
</evidence>
<sequence>MPYTNIVFIKLFLSLFEEDDRFLYQLNESQQLLYIKLLYMAGSTQNKITKNLRFIAHKVNYHHEDTCMVADIKRIIEIFPKFKEGNEFYYFENFNELHNWFTTDKSKMWKTKEGKPYGSPIGSPNGSVKNKNKNKNKIYNTPLKNKFLDFVLLAPEEHTKLVVQFGEQGANDRIGRLNDYIGSKGAKYASHYHTILNWARKDQPTEKINRKL</sequence>
<organism evidence="1">
    <name type="scientific">viral metagenome</name>
    <dbReference type="NCBI Taxonomy" id="1070528"/>
    <lineage>
        <taxon>unclassified sequences</taxon>
        <taxon>metagenomes</taxon>
        <taxon>organismal metagenomes</taxon>
    </lineage>
</organism>
<accession>A0A6M3JJF1</accession>
<gene>
    <name evidence="1" type="ORF">MM415A05286_0007</name>
</gene>
<dbReference type="AlphaFoldDB" id="A0A6M3JJF1"/>
<dbReference type="EMBL" id="MT141665">
    <property type="protein sequence ID" value="QJA68967.1"/>
    <property type="molecule type" value="Genomic_DNA"/>
</dbReference>
<name>A0A6M3JJF1_9ZZZZ</name>